<evidence type="ECO:0000313" key="2">
    <source>
        <dbReference type="Proteomes" id="UP001597182"/>
    </source>
</evidence>
<accession>A0ABW3VU87</accession>
<dbReference type="EMBL" id="JBHTMB010000382">
    <property type="protein sequence ID" value="MFD1238266.1"/>
    <property type="molecule type" value="Genomic_DNA"/>
</dbReference>
<reference evidence="2" key="1">
    <citation type="journal article" date="2019" name="Int. J. Syst. Evol. Microbiol.">
        <title>The Global Catalogue of Microorganisms (GCM) 10K type strain sequencing project: providing services to taxonomists for standard genome sequencing and annotation.</title>
        <authorList>
            <consortium name="The Broad Institute Genomics Platform"/>
            <consortium name="The Broad Institute Genome Sequencing Center for Infectious Disease"/>
            <person name="Wu L."/>
            <person name="Ma J."/>
        </authorList>
    </citation>
    <scope>NUCLEOTIDE SEQUENCE [LARGE SCALE GENOMIC DNA]</scope>
    <source>
        <strain evidence="2">CCUG 49018</strain>
    </source>
</reference>
<name>A0ABW3VU87_9PSEU</name>
<organism evidence="1 2">
    <name type="scientific">Pseudonocardia benzenivorans</name>
    <dbReference type="NCBI Taxonomy" id="228005"/>
    <lineage>
        <taxon>Bacteria</taxon>
        <taxon>Bacillati</taxon>
        <taxon>Actinomycetota</taxon>
        <taxon>Actinomycetes</taxon>
        <taxon>Pseudonocardiales</taxon>
        <taxon>Pseudonocardiaceae</taxon>
        <taxon>Pseudonocardia</taxon>
    </lineage>
</organism>
<protein>
    <submittedName>
        <fullName evidence="1">Uncharacterized protein</fullName>
    </submittedName>
</protein>
<comment type="caution">
    <text evidence="1">The sequence shown here is derived from an EMBL/GenBank/DDBJ whole genome shotgun (WGS) entry which is preliminary data.</text>
</comment>
<gene>
    <name evidence="1" type="ORF">ACFQ34_33745</name>
</gene>
<feature type="non-terminal residue" evidence="1">
    <location>
        <position position="1"/>
    </location>
</feature>
<dbReference type="Proteomes" id="UP001597182">
    <property type="component" value="Unassembled WGS sequence"/>
</dbReference>
<proteinExistence type="predicted"/>
<keyword evidence="2" id="KW-1185">Reference proteome</keyword>
<evidence type="ECO:0000313" key="1">
    <source>
        <dbReference type="EMBL" id="MFD1238266.1"/>
    </source>
</evidence>
<sequence length="101" mass="10204">TGAAAAGSARLGTELGELLGLGQAHGEQALLDALARATAFRRWRAEDVRSILAAGAAAPRPRPAGEALVVELPAVPTRSLADYAITTTTEPDTAVVDGDAS</sequence>